<feature type="region of interest" description="Disordered" evidence="1">
    <location>
        <begin position="108"/>
        <end position="185"/>
    </location>
</feature>
<feature type="compositionally biased region" description="Low complexity" evidence="1">
    <location>
        <begin position="1"/>
        <end position="18"/>
    </location>
</feature>
<name>A0A2G2V7H5_CAPBA</name>
<evidence type="ECO:0000256" key="1">
    <source>
        <dbReference type="SAM" id="MobiDB-lite"/>
    </source>
</evidence>
<gene>
    <name evidence="2" type="ORF">CQW23_31465</name>
</gene>
<reference evidence="3" key="2">
    <citation type="journal article" date="2017" name="J. Anim. Genet.">
        <title>Multiple reference genome sequences of hot pepper reveal the massive evolution of plant disease resistance genes by retroduplication.</title>
        <authorList>
            <person name="Kim S."/>
            <person name="Park J."/>
            <person name="Yeom S.-I."/>
            <person name="Kim Y.-M."/>
            <person name="Seo E."/>
            <person name="Kim K.-T."/>
            <person name="Kim M.-S."/>
            <person name="Lee J.M."/>
            <person name="Cheong K."/>
            <person name="Shin H.-S."/>
            <person name="Kim S.-B."/>
            <person name="Han K."/>
            <person name="Lee J."/>
            <person name="Park M."/>
            <person name="Lee H.-A."/>
            <person name="Lee H.-Y."/>
            <person name="Lee Y."/>
            <person name="Oh S."/>
            <person name="Lee J.H."/>
            <person name="Choi E."/>
            <person name="Choi E."/>
            <person name="Lee S.E."/>
            <person name="Jeon J."/>
            <person name="Kim H."/>
            <person name="Choi G."/>
            <person name="Song H."/>
            <person name="Lee J."/>
            <person name="Lee S.-C."/>
            <person name="Kwon J.-K."/>
            <person name="Lee H.-Y."/>
            <person name="Koo N."/>
            <person name="Hong Y."/>
            <person name="Kim R.W."/>
            <person name="Kang W.-H."/>
            <person name="Huh J.H."/>
            <person name="Kang B.-C."/>
            <person name="Yang T.-J."/>
            <person name="Lee Y.-H."/>
            <person name="Bennetzen J.L."/>
            <person name="Choi D."/>
        </authorList>
    </citation>
    <scope>NUCLEOTIDE SEQUENCE [LARGE SCALE GENOMIC DNA]</scope>
    <source>
        <strain evidence="3">cv. PBC81</strain>
    </source>
</reference>
<dbReference type="EMBL" id="MLFT02000164">
    <property type="protein sequence ID" value="PHT28941.1"/>
    <property type="molecule type" value="Genomic_DNA"/>
</dbReference>
<protein>
    <submittedName>
        <fullName evidence="2">Uncharacterized protein</fullName>
    </submittedName>
</protein>
<accession>A0A2G2V7H5</accession>
<dbReference type="Proteomes" id="UP000224567">
    <property type="component" value="Unassembled WGS sequence"/>
</dbReference>
<dbReference type="STRING" id="33114.A0A2G2V7H5"/>
<feature type="compositionally biased region" description="Basic and acidic residues" evidence="1">
    <location>
        <begin position="19"/>
        <end position="28"/>
    </location>
</feature>
<feature type="compositionally biased region" description="Basic and acidic residues" evidence="1">
    <location>
        <begin position="108"/>
        <end position="122"/>
    </location>
</feature>
<dbReference type="OrthoDB" id="1306434at2759"/>
<feature type="compositionally biased region" description="Basic and acidic residues" evidence="1">
    <location>
        <begin position="131"/>
        <end position="151"/>
    </location>
</feature>
<comment type="caution">
    <text evidence="2">The sequence shown here is derived from an EMBL/GenBank/DDBJ whole genome shotgun (WGS) entry which is preliminary data.</text>
</comment>
<reference evidence="2 3" key="1">
    <citation type="journal article" date="2017" name="Genome Biol.">
        <title>New reference genome sequences of hot pepper reveal the massive evolution of plant disease-resistance genes by retroduplication.</title>
        <authorList>
            <person name="Kim S."/>
            <person name="Park J."/>
            <person name="Yeom S.I."/>
            <person name="Kim Y.M."/>
            <person name="Seo E."/>
            <person name="Kim K.T."/>
            <person name="Kim M.S."/>
            <person name="Lee J.M."/>
            <person name="Cheong K."/>
            <person name="Shin H.S."/>
            <person name="Kim S.B."/>
            <person name="Han K."/>
            <person name="Lee J."/>
            <person name="Park M."/>
            <person name="Lee H.A."/>
            <person name="Lee H.Y."/>
            <person name="Lee Y."/>
            <person name="Oh S."/>
            <person name="Lee J.H."/>
            <person name="Choi E."/>
            <person name="Choi E."/>
            <person name="Lee S.E."/>
            <person name="Jeon J."/>
            <person name="Kim H."/>
            <person name="Choi G."/>
            <person name="Song H."/>
            <person name="Lee J."/>
            <person name="Lee S.C."/>
            <person name="Kwon J.K."/>
            <person name="Lee H.Y."/>
            <person name="Koo N."/>
            <person name="Hong Y."/>
            <person name="Kim R.W."/>
            <person name="Kang W.H."/>
            <person name="Huh J.H."/>
            <person name="Kang B.C."/>
            <person name="Yang T.J."/>
            <person name="Lee Y.H."/>
            <person name="Bennetzen J.L."/>
            <person name="Choi D."/>
        </authorList>
    </citation>
    <scope>NUCLEOTIDE SEQUENCE [LARGE SCALE GENOMIC DNA]</scope>
    <source>
        <strain evidence="3">cv. PBC81</strain>
    </source>
</reference>
<evidence type="ECO:0000313" key="3">
    <source>
        <dbReference type="Proteomes" id="UP000224567"/>
    </source>
</evidence>
<evidence type="ECO:0000313" key="2">
    <source>
        <dbReference type="EMBL" id="PHT28941.1"/>
    </source>
</evidence>
<feature type="region of interest" description="Disordered" evidence="1">
    <location>
        <begin position="1"/>
        <end position="39"/>
    </location>
</feature>
<dbReference type="AlphaFoldDB" id="A0A2G2V7H5"/>
<dbReference type="PANTHER" id="PTHR34775">
    <property type="entry name" value="TRANSMEMBRANE PROTEIN"/>
    <property type="match status" value="1"/>
</dbReference>
<sequence length="185" mass="20321">MVSNSGKGELGSSSLSWSFDEKENESKAAKLKSPAKGSKNFMSMTISASSKIAQSQKKKILVERNDPIRTSITLSDGKPTFYYANSEEHNKNSKKVMEPKETVLVPRKDSTRMVSNSRKEELGSSSLSWGFDEKENESKAVKLKSPAKEETFTEATVDQEKEPAMPVAKQIDEPALPVAEGISEA</sequence>
<organism evidence="2 3">
    <name type="scientific">Capsicum baccatum</name>
    <name type="common">Peruvian pepper</name>
    <dbReference type="NCBI Taxonomy" id="33114"/>
    <lineage>
        <taxon>Eukaryota</taxon>
        <taxon>Viridiplantae</taxon>
        <taxon>Streptophyta</taxon>
        <taxon>Embryophyta</taxon>
        <taxon>Tracheophyta</taxon>
        <taxon>Spermatophyta</taxon>
        <taxon>Magnoliopsida</taxon>
        <taxon>eudicotyledons</taxon>
        <taxon>Gunneridae</taxon>
        <taxon>Pentapetalae</taxon>
        <taxon>asterids</taxon>
        <taxon>lamiids</taxon>
        <taxon>Solanales</taxon>
        <taxon>Solanaceae</taxon>
        <taxon>Solanoideae</taxon>
        <taxon>Capsiceae</taxon>
        <taxon>Capsicum</taxon>
    </lineage>
</organism>
<keyword evidence="3" id="KW-1185">Reference proteome</keyword>
<dbReference type="PANTHER" id="PTHR34775:SF4">
    <property type="entry name" value="TRANSMEMBRANE PROTEIN"/>
    <property type="match status" value="1"/>
</dbReference>
<proteinExistence type="predicted"/>